<evidence type="ECO:0000313" key="2">
    <source>
        <dbReference type="Proteomes" id="UP000239589"/>
    </source>
</evidence>
<comment type="caution">
    <text evidence="1">The sequence shown here is derived from an EMBL/GenBank/DDBJ whole genome shotgun (WGS) entry which is preliminary data.</text>
</comment>
<accession>A0A2S6CW32</accession>
<sequence length="68" mass="7807">MIKAFAEWADGDAIAFHIAYSNEYFCTRDQGKNVGQGSVMSKKNRKWLEEDYSIKFISPEDLEKILTA</sequence>
<reference evidence="1 2" key="1">
    <citation type="submission" date="2018-02" db="EMBL/GenBank/DDBJ databases">
        <title>Discovery of a pederin family compound in a non-symbiotic bloom-forming cyanobacterium.</title>
        <authorList>
            <person name="Kust A."/>
            <person name="Mares J."/>
            <person name="Jokela J."/>
            <person name="Urajova P."/>
            <person name="Hajek J."/>
            <person name="Saurav K."/>
            <person name="Voracova K."/>
            <person name="Fewer D.P."/>
            <person name="Haapaniemi E."/>
            <person name="Permi P."/>
            <person name="Rehakova K."/>
            <person name="Sivonen K."/>
            <person name="Hrouzek P."/>
        </authorList>
    </citation>
    <scope>NUCLEOTIDE SEQUENCE [LARGE SCALE GENOMIC DNA]</scope>
    <source>
        <strain evidence="1 2">CHARLIE-1</strain>
    </source>
</reference>
<dbReference type="AlphaFoldDB" id="A0A2S6CW32"/>
<dbReference type="OrthoDB" id="1550836at2"/>
<gene>
    <name evidence="1" type="ORF">CUN59_07300</name>
</gene>
<organism evidence="1 2">
    <name type="scientific">Cuspidothrix issatschenkoi CHARLIE-1</name>
    <dbReference type="NCBI Taxonomy" id="2052836"/>
    <lineage>
        <taxon>Bacteria</taxon>
        <taxon>Bacillati</taxon>
        <taxon>Cyanobacteriota</taxon>
        <taxon>Cyanophyceae</taxon>
        <taxon>Nostocales</taxon>
        <taxon>Aphanizomenonaceae</taxon>
        <taxon>Cuspidothrix</taxon>
    </lineage>
</organism>
<name>A0A2S6CW32_9CYAN</name>
<dbReference type="Proteomes" id="UP000239589">
    <property type="component" value="Unassembled WGS sequence"/>
</dbReference>
<proteinExistence type="predicted"/>
<dbReference type="EMBL" id="PGEM01000043">
    <property type="protein sequence ID" value="PPJ63968.1"/>
    <property type="molecule type" value="Genomic_DNA"/>
</dbReference>
<keyword evidence="2" id="KW-1185">Reference proteome</keyword>
<protein>
    <submittedName>
        <fullName evidence="1">Uncharacterized protein</fullName>
    </submittedName>
</protein>
<evidence type="ECO:0000313" key="1">
    <source>
        <dbReference type="EMBL" id="PPJ63968.1"/>
    </source>
</evidence>
<dbReference type="RefSeq" id="WP_104387224.1">
    <property type="nucleotide sequence ID" value="NZ_PGEM01000043.1"/>
</dbReference>